<evidence type="ECO:0000256" key="5">
    <source>
        <dbReference type="ARBA" id="ARBA00022989"/>
    </source>
</evidence>
<comment type="similarity">
    <text evidence="1 7">Belongs to the Lgt family.</text>
</comment>
<evidence type="ECO:0000256" key="1">
    <source>
        <dbReference type="ARBA" id="ARBA00007150"/>
    </source>
</evidence>
<dbReference type="GO" id="GO:0005886">
    <property type="term" value="C:plasma membrane"/>
    <property type="evidence" value="ECO:0007669"/>
    <property type="project" value="UniProtKB-SubCell"/>
</dbReference>
<comment type="function">
    <text evidence="7">Catalyzes the transfer of the diacylglyceryl group from phosphatidylglycerol to the sulfhydryl group of the N-terminal cysteine of a prolipoprotein, the first step in the formation of mature lipoproteins.</text>
</comment>
<feature type="transmembrane region" description="Helical" evidence="7">
    <location>
        <begin position="89"/>
        <end position="110"/>
    </location>
</feature>
<feature type="transmembrane region" description="Helical" evidence="7">
    <location>
        <begin position="240"/>
        <end position="263"/>
    </location>
</feature>
<dbReference type="HAMAP" id="MF_01147">
    <property type="entry name" value="Lgt"/>
    <property type="match status" value="1"/>
</dbReference>
<evidence type="ECO:0000313" key="9">
    <source>
        <dbReference type="Proteomes" id="UP000777784"/>
    </source>
</evidence>
<dbReference type="Proteomes" id="UP000777784">
    <property type="component" value="Unassembled WGS sequence"/>
</dbReference>
<gene>
    <name evidence="7 8" type="primary">lgt</name>
    <name evidence="8" type="ORF">KJ970_02690</name>
</gene>
<keyword evidence="6 7" id="KW-0472">Membrane</keyword>
<dbReference type="Pfam" id="PF01790">
    <property type="entry name" value="LGT"/>
    <property type="match status" value="1"/>
</dbReference>
<evidence type="ECO:0000256" key="7">
    <source>
        <dbReference type="HAMAP-Rule" id="MF_01147"/>
    </source>
</evidence>
<dbReference type="AlphaFoldDB" id="A0A948RUP3"/>
<dbReference type="PANTHER" id="PTHR30589">
    <property type="entry name" value="PROLIPOPROTEIN DIACYLGLYCERYL TRANSFERASE"/>
    <property type="match status" value="1"/>
</dbReference>
<keyword evidence="3 7" id="KW-0808">Transferase</keyword>
<evidence type="ECO:0000313" key="8">
    <source>
        <dbReference type="EMBL" id="MBU2689807.1"/>
    </source>
</evidence>
<dbReference type="GO" id="GO:0042158">
    <property type="term" value="P:lipoprotein biosynthetic process"/>
    <property type="evidence" value="ECO:0007669"/>
    <property type="project" value="UniProtKB-UniRule"/>
</dbReference>
<keyword evidence="4 7" id="KW-0812">Transmembrane</keyword>
<reference evidence="8" key="1">
    <citation type="submission" date="2021-05" db="EMBL/GenBank/DDBJ databases">
        <title>Energy efficiency and biological interactions define the core microbiome of deep oligotrophic groundwater.</title>
        <authorList>
            <person name="Mehrshad M."/>
            <person name="Lopez-Fernandez M."/>
            <person name="Bell E."/>
            <person name="Bernier-Latmani R."/>
            <person name="Bertilsson S."/>
            <person name="Dopson M."/>
        </authorList>
    </citation>
    <scope>NUCLEOTIDE SEQUENCE</scope>
    <source>
        <strain evidence="8">Modern_marine.mb.64</strain>
    </source>
</reference>
<feature type="binding site" evidence="7">
    <location>
        <position position="138"/>
    </location>
    <ligand>
        <name>a 1,2-diacyl-sn-glycero-3-phospho-(1'-sn-glycerol)</name>
        <dbReference type="ChEBI" id="CHEBI:64716"/>
    </ligand>
</feature>
<feature type="transmembrane region" description="Helical" evidence="7">
    <location>
        <begin position="53"/>
        <end position="74"/>
    </location>
</feature>
<feature type="transmembrane region" description="Helical" evidence="7">
    <location>
        <begin position="178"/>
        <end position="196"/>
    </location>
</feature>
<evidence type="ECO:0000256" key="3">
    <source>
        <dbReference type="ARBA" id="ARBA00022679"/>
    </source>
</evidence>
<comment type="caution">
    <text evidence="8">The sequence shown here is derived from an EMBL/GenBank/DDBJ whole genome shotgun (WGS) entry which is preliminary data.</text>
</comment>
<comment type="subcellular location">
    <subcellularLocation>
        <location evidence="7">Cell membrane</location>
        <topology evidence="7">Multi-pass membrane protein</topology>
    </subcellularLocation>
</comment>
<keyword evidence="5 7" id="KW-1133">Transmembrane helix</keyword>
<accession>A0A948RUP3</accession>
<dbReference type="EC" id="2.5.1.145" evidence="7"/>
<dbReference type="InterPro" id="IPR001640">
    <property type="entry name" value="Lgt"/>
</dbReference>
<evidence type="ECO:0000256" key="4">
    <source>
        <dbReference type="ARBA" id="ARBA00022692"/>
    </source>
</evidence>
<keyword evidence="2 7" id="KW-1003">Cell membrane</keyword>
<proteinExistence type="inferred from homology"/>
<dbReference type="GO" id="GO:0008961">
    <property type="term" value="F:phosphatidylglycerol-prolipoprotein diacylglyceryl transferase activity"/>
    <property type="evidence" value="ECO:0007669"/>
    <property type="project" value="UniProtKB-UniRule"/>
</dbReference>
<feature type="transmembrane region" description="Helical" evidence="7">
    <location>
        <begin position="21"/>
        <end position="41"/>
    </location>
</feature>
<comment type="pathway">
    <text evidence="7">Protein modification; lipoprotein biosynthesis (diacylglyceryl transfer).</text>
</comment>
<organism evidence="8 9">
    <name type="scientific">Eiseniibacteriota bacterium</name>
    <dbReference type="NCBI Taxonomy" id="2212470"/>
    <lineage>
        <taxon>Bacteria</taxon>
        <taxon>Candidatus Eiseniibacteriota</taxon>
    </lineage>
</organism>
<dbReference type="EMBL" id="JAHJDP010000018">
    <property type="protein sequence ID" value="MBU2689807.1"/>
    <property type="molecule type" value="Genomic_DNA"/>
</dbReference>
<evidence type="ECO:0000256" key="6">
    <source>
        <dbReference type="ARBA" id="ARBA00023136"/>
    </source>
</evidence>
<protein>
    <recommendedName>
        <fullName evidence="7">Phosphatidylglycerol--prolipoprotein diacylglyceryl transferase</fullName>
        <ecNumber evidence="7">2.5.1.145</ecNumber>
    </recommendedName>
</protein>
<feature type="transmembrane region" description="Helical" evidence="7">
    <location>
        <begin position="208"/>
        <end position="228"/>
    </location>
</feature>
<comment type="catalytic activity">
    <reaction evidence="7">
        <text>L-cysteinyl-[prolipoprotein] + a 1,2-diacyl-sn-glycero-3-phospho-(1'-sn-glycerol) = an S-1,2-diacyl-sn-glyceryl-L-cysteinyl-[prolipoprotein] + sn-glycerol 1-phosphate + H(+)</text>
        <dbReference type="Rhea" id="RHEA:56712"/>
        <dbReference type="Rhea" id="RHEA-COMP:14679"/>
        <dbReference type="Rhea" id="RHEA-COMP:14680"/>
        <dbReference type="ChEBI" id="CHEBI:15378"/>
        <dbReference type="ChEBI" id="CHEBI:29950"/>
        <dbReference type="ChEBI" id="CHEBI:57685"/>
        <dbReference type="ChEBI" id="CHEBI:64716"/>
        <dbReference type="ChEBI" id="CHEBI:140658"/>
        <dbReference type="EC" id="2.5.1.145"/>
    </reaction>
</comment>
<evidence type="ECO:0000256" key="2">
    <source>
        <dbReference type="ARBA" id="ARBA00022475"/>
    </source>
</evidence>
<sequence>MAATEEQRVYPILWHIGPLKIHSYGLCLALAFLLGAWIITRRGRRHGLDEADITRWVSLILVSSIAGARIYYVVGHCNDYAGRWGDVIAIWRGGLVLQGGLLAGILASVLYSHRIGWRIGILADVAAPALAFGESLGRLGCYLNGCCFGGPTHCAWGVHFPEGSLSTELFSAQALHPTQLYLVLLQGSLGFFLLAMERWKPARAHRSTGSGLIFGSYLFLSSTIRFFVDSFRYYTEAERPLLGLAHSQLLAIPLVLAGLWIMVKAYRKGA</sequence>
<name>A0A948RUP3_UNCEI</name>
<dbReference type="PANTHER" id="PTHR30589:SF0">
    <property type="entry name" value="PHOSPHATIDYLGLYCEROL--PROLIPOPROTEIN DIACYLGLYCERYL TRANSFERASE"/>
    <property type="match status" value="1"/>
</dbReference>
<dbReference type="NCBIfam" id="TIGR00544">
    <property type="entry name" value="lgt"/>
    <property type="match status" value="1"/>
</dbReference>